<organism evidence="1 2">
    <name type="scientific">Arctia plantaginis</name>
    <name type="common">Wood tiger moth</name>
    <name type="synonym">Phalaena plantaginis</name>
    <dbReference type="NCBI Taxonomy" id="874455"/>
    <lineage>
        <taxon>Eukaryota</taxon>
        <taxon>Metazoa</taxon>
        <taxon>Ecdysozoa</taxon>
        <taxon>Arthropoda</taxon>
        <taxon>Hexapoda</taxon>
        <taxon>Insecta</taxon>
        <taxon>Pterygota</taxon>
        <taxon>Neoptera</taxon>
        <taxon>Endopterygota</taxon>
        <taxon>Lepidoptera</taxon>
        <taxon>Glossata</taxon>
        <taxon>Ditrysia</taxon>
        <taxon>Noctuoidea</taxon>
        <taxon>Erebidae</taxon>
        <taxon>Arctiinae</taxon>
        <taxon>Arctia</taxon>
    </lineage>
</organism>
<dbReference type="AlphaFoldDB" id="A0A8S0Z5J8"/>
<protein>
    <submittedName>
        <fullName evidence="1">Uncharacterized protein</fullName>
    </submittedName>
</protein>
<sequence length="216" mass="23736">MSFATNIKILLNYVICQRSEYITARRHHRQHQSLCVLSSTHQRTTNTNMKAFFCVALLAAVALAAPEGKRDKRGYLSSGYLSSGWLDSDLSAYSLDRGLSSYSLDGPIISHSIISKPTIVHEPAVINQPTIISVKKVVDVPKVISVKKIVSVPRVVSVPQVNSHISSYEPAISSGWCVMTLLRIVWHAPQWRDAEGNALRVPAAALTNNIHAPNTI</sequence>
<gene>
    <name evidence="1" type="ORF">APLA_LOCUS3511</name>
</gene>
<evidence type="ECO:0000313" key="1">
    <source>
        <dbReference type="EMBL" id="CAB3227969.1"/>
    </source>
</evidence>
<dbReference type="OrthoDB" id="7469793at2759"/>
<proteinExistence type="predicted"/>
<accession>A0A8S0Z5J8</accession>
<keyword evidence="2" id="KW-1185">Reference proteome</keyword>
<reference evidence="1 2" key="1">
    <citation type="submission" date="2020-04" db="EMBL/GenBank/DDBJ databases">
        <authorList>
            <person name="Wallbank WR R."/>
            <person name="Pardo Diaz C."/>
            <person name="Kozak K."/>
            <person name="Martin S."/>
            <person name="Jiggins C."/>
            <person name="Moest M."/>
            <person name="Warren A I."/>
            <person name="Byers J.R.P. K."/>
            <person name="Montejo-Kovacevich G."/>
            <person name="Yen C E."/>
        </authorList>
    </citation>
    <scope>NUCLEOTIDE SEQUENCE [LARGE SCALE GENOMIC DNA]</scope>
</reference>
<name>A0A8S0Z5J8_ARCPL</name>
<comment type="caution">
    <text evidence="1">The sequence shown here is derived from an EMBL/GenBank/DDBJ whole genome shotgun (WGS) entry which is preliminary data.</text>
</comment>
<evidence type="ECO:0000313" key="2">
    <source>
        <dbReference type="Proteomes" id="UP000494106"/>
    </source>
</evidence>
<dbReference type="Proteomes" id="UP000494106">
    <property type="component" value="Unassembled WGS sequence"/>
</dbReference>
<dbReference type="EMBL" id="CADEBC010000301">
    <property type="protein sequence ID" value="CAB3227969.1"/>
    <property type="molecule type" value="Genomic_DNA"/>
</dbReference>